<organism evidence="1 2">
    <name type="scientific">Streptomyces alkaliphilus</name>
    <dbReference type="NCBI Taxonomy" id="1472722"/>
    <lineage>
        <taxon>Bacteria</taxon>
        <taxon>Bacillati</taxon>
        <taxon>Actinomycetota</taxon>
        <taxon>Actinomycetes</taxon>
        <taxon>Kitasatosporales</taxon>
        <taxon>Streptomycetaceae</taxon>
        <taxon>Streptomyces</taxon>
    </lineage>
</organism>
<evidence type="ECO:0000313" key="2">
    <source>
        <dbReference type="Proteomes" id="UP000538929"/>
    </source>
</evidence>
<name>A0A7W3TAZ5_9ACTN</name>
<proteinExistence type="predicted"/>
<comment type="caution">
    <text evidence="1">The sequence shown here is derived from an EMBL/GenBank/DDBJ whole genome shotgun (WGS) entry which is preliminary data.</text>
</comment>
<reference evidence="2" key="1">
    <citation type="submission" date="2019-10" db="EMBL/GenBank/DDBJ databases">
        <title>Streptomyces sp. nov., a novel actinobacterium isolated from alkaline environment.</title>
        <authorList>
            <person name="Golinska P."/>
        </authorList>
    </citation>
    <scope>NUCLEOTIDE SEQUENCE [LARGE SCALE GENOMIC DNA]</scope>
    <source>
        <strain evidence="2">DSM 42118</strain>
    </source>
</reference>
<protein>
    <submittedName>
        <fullName evidence="1">Uncharacterized protein</fullName>
    </submittedName>
</protein>
<keyword evidence="2" id="KW-1185">Reference proteome</keyword>
<gene>
    <name evidence="1" type="ORF">FNQ90_05255</name>
</gene>
<dbReference type="EMBL" id="VKHT01000088">
    <property type="protein sequence ID" value="MBB0243529.1"/>
    <property type="molecule type" value="Genomic_DNA"/>
</dbReference>
<dbReference type="RefSeq" id="WP_182605187.1">
    <property type="nucleotide sequence ID" value="NZ_VKHT01000088.1"/>
</dbReference>
<evidence type="ECO:0000313" key="1">
    <source>
        <dbReference type="EMBL" id="MBB0243529.1"/>
    </source>
</evidence>
<sequence>MSGTWVCVHCRTEDEVLGFCKACGRWMQGPGPGRFAVALLALLLP</sequence>
<accession>A0A7W3TAZ5</accession>
<dbReference type="Proteomes" id="UP000538929">
    <property type="component" value="Unassembled WGS sequence"/>
</dbReference>
<dbReference type="AlphaFoldDB" id="A0A7W3TAZ5"/>